<feature type="domain" description="Deacetylase sirtuin-type" evidence="5">
    <location>
        <begin position="1"/>
        <end position="253"/>
    </location>
</feature>
<dbReference type="Gene3D" id="3.30.1600.10">
    <property type="entry name" value="SIR2/SIRT2 'Small Domain"/>
    <property type="match status" value="1"/>
</dbReference>
<dbReference type="SUPFAM" id="SSF52467">
    <property type="entry name" value="DHS-like NAD/FAD-binding domain"/>
    <property type="match status" value="1"/>
</dbReference>
<comment type="caution">
    <text evidence="6">The sequence shown here is derived from an EMBL/GenBank/DDBJ whole genome shotgun (WGS) entry which is preliminary data.</text>
</comment>
<dbReference type="CDD" id="cd01407">
    <property type="entry name" value="SIR2-fam"/>
    <property type="match status" value="1"/>
</dbReference>
<evidence type="ECO:0000313" key="7">
    <source>
        <dbReference type="Proteomes" id="UP001500957"/>
    </source>
</evidence>
<dbReference type="Pfam" id="PF02146">
    <property type="entry name" value="SIR2"/>
    <property type="match status" value="1"/>
</dbReference>
<dbReference type="InterPro" id="IPR026590">
    <property type="entry name" value="Ssirtuin_cat_dom"/>
</dbReference>
<dbReference type="InterPro" id="IPR029035">
    <property type="entry name" value="DHS-like_NAD/FAD-binding_dom"/>
</dbReference>
<feature type="binding site" evidence="4">
    <location>
        <position position="159"/>
    </location>
    <ligand>
        <name>Zn(2+)</name>
        <dbReference type="ChEBI" id="CHEBI:29105"/>
    </ligand>
</feature>
<dbReference type="InterPro" id="IPR026591">
    <property type="entry name" value="Sirtuin_cat_small_dom_sf"/>
</dbReference>
<proteinExistence type="predicted"/>
<evidence type="ECO:0000256" key="3">
    <source>
        <dbReference type="ARBA" id="ARBA00023027"/>
    </source>
</evidence>
<reference evidence="6 7" key="1">
    <citation type="journal article" date="2019" name="Int. J. Syst. Evol. Microbiol.">
        <title>The Global Catalogue of Microorganisms (GCM) 10K type strain sequencing project: providing services to taxonomists for standard genome sequencing and annotation.</title>
        <authorList>
            <consortium name="The Broad Institute Genomics Platform"/>
            <consortium name="The Broad Institute Genome Sequencing Center for Infectious Disease"/>
            <person name="Wu L."/>
            <person name="Ma J."/>
        </authorList>
    </citation>
    <scope>NUCLEOTIDE SEQUENCE [LARGE SCALE GENOMIC DNA]</scope>
    <source>
        <strain evidence="6 7">JCM 10671</strain>
    </source>
</reference>
<dbReference type="EMBL" id="BAAAHE010000024">
    <property type="protein sequence ID" value="GAA0624355.1"/>
    <property type="molecule type" value="Genomic_DNA"/>
</dbReference>
<organism evidence="6 7">
    <name type="scientific">Sporichthya brevicatena</name>
    <dbReference type="NCBI Taxonomy" id="171442"/>
    <lineage>
        <taxon>Bacteria</taxon>
        <taxon>Bacillati</taxon>
        <taxon>Actinomycetota</taxon>
        <taxon>Actinomycetes</taxon>
        <taxon>Sporichthyales</taxon>
        <taxon>Sporichthyaceae</taxon>
        <taxon>Sporichthya</taxon>
    </lineage>
</organism>
<keyword evidence="2" id="KW-0808">Transferase</keyword>
<evidence type="ECO:0000259" key="5">
    <source>
        <dbReference type="PROSITE" id="PS50305"/>
    </source>
</evidence>
<feature type="active site" description="Proton acceptor" evidence="4">
    <location>
        <position position="126"/>
    </location>
</feature>
<keyword evidence="4" id="KW-0479">Metal-binding</keyword>
<dbReference type="RefSeq" id="WP_344606005.1">
    <property type="nucleotide sequence ID" value="NZ_BAAAHE010000024.1"/>
</dbReference>
<dbReference type="InterPro" id="IPR003000">
    <property type="entry name" value="Sirtuin"/>
</dbReference>
<gene>
    <name evidence="6" type="ORF">GCM10009547_29340</name>
</gene>
<dbReference type="InterPro" id="IPR050134">
    <property type="entry name" value="NAD-dep_sirtuin_deacylases"/>
</dbReference>
<dbReference type="PANTHER" id="PTHR11085:SF4">
    <property type="entry name" value="NAD-DEPENDENT PROTEIN DEACYLASE"/>
    <property type="match status" value="1"/>
</dbReference>
<keyword evidence="3" id="KW-0520">NAD</keyword>
<dbReference type="Gene3D" id="3.40.50.1220">
    <property type="entry name" value="TPP-binding domain"/>
    <property type="match status" value="1"/>
</dbReference>
<evidence type="ECO:0000256" key="2">
    <source>
        <dbReference type="ARBA" id="ARBA00022679"/>
    </source>
</evidence>
<name>A0ABN1GZB5_9ACTN</name>
<feature type="binding site" evidence="4">
    <location>
        <position position="162"/>
    </location>
    <ligand>
        <name>Zn(2+)</name>
        <dbReference type="ChEBI" id="CHEBI:29105"/>
    </ligand>
</feature>
<feature type="binding site" evidence="4">
    <location>
        <position position="137"/>
    </location>
    <ligand>
        <name>Zn(2+)</name>
        <dbReference type="ChEBI" id="CHEBI:29105"/>
    </ligand>
</feature>
<dbReference type="Proteomes" id="UP001500957">
    <property type="component" value="Unassembled WGS sequence"/>
</dbReference>
<dbReference type="PANTHER" id="PTHR11085">
    <property type="entry name" value="NAD-DEPENDENT PROTEIN DEACYLASE SIRTUIN-5, MITOCHONDRIAL-RELATED"/>
    <property type="match status" value="1"/>
</dbReference>
<feature type="binding site" evidence="4">
    <location>
        <position position="134"/>
    </location>
    <ligand>
        <name>Zn(2+)</name>
        <dbReference type="ChEBI" id="CHEBI:29105"/>
    </ligand>
</feature>
<keyword evidence="4" id="KW-0862">Zinc</keyword>
<evidence type="ECO:0000256" key="4">
    <source>
        <dbReference type="PROSITE-ProRule" id="PRU00236"/>
    </source>
</evidence>
<accession>A0ABN1GZB5</accession>
<dbReference type="EC" id="2.3.1.286" evidence="1"/>
<dbReference type="PROSITE" id="PS50305">
    <property type="entry name" value="SIRTUIN"/>
    <property type="match status" value="1"/>
</dbReference>
<protein>
    <recommendedName>
        <fullName evidence="1">protein acetyllysine N-acetyltransferase</fullName>
        <ecNumber evidence="1">2.3.1.286</ecNumber>
    </recommendedName>
</protein>
<evidence type="ECO:0000313" key="6">
    <source>
        <dbReference type="EMBL" id="GAA0624355.1"/>
    </source>
</evidence>
<evidence type="ECO:0000256" key="1">
    <source>
        <dbReference type="ARBA" id="ARBA00012928"/>
    </source>
</evidence>
<keyword evidence="7" id="KW-1185">Reference proteome</keyword>
<sequence length="253" mass="26700">MTPETIDAGTVRGWFQAAERITVLSGAGVSTASGIPDFRGPRGVWTLNPDAQRMFSLDEYVRDPALRVKAWINRRDHPAWTAQPNAAHRALVDLERSGRLRALLTQNIDGLHQRAGSDPAKVLELHGTLFGVECLTCNAQTTMEAALARVAAGEPDPACEICGGIQKAATISFGQALRADVLDAAVRAAADCDLFLAVGTSLQVQPAAGLCELAVSRGARLVVVNGEPTPYDGIASAVLREEISDVLPALLAG</sequence>